<organism evidence="1 2">
    <name type="scientific">Glonium stellatum</name>
    <dbReference type="NCBI Taxonomy" id="574774"/>
    <lineage>
        <taxon>Eukaryota</taxon>
        <taxon>Fungi</taxon>
        <taxon>Dikarya</taxon>
        <taxon>Ascomycota</taxon>
        <taxon>Pezizomycotina</taxon>
        <taxon>Dothideomycetes</taxon>
        <taxon>Pleosporomycetidae</taxon>
        <taxon>Gloniales</taxon>
        <taxon>Gloniaceae</taxon>
        <taxon>Glonium</taxon>
    </lineage>
</organism>
<accession>A0A8E2F2A7</accession>
<dbReference type="OrthoDB" id="5126878at2759"/>
<dbReference type="InterPro" id="IPR021858">
    <property type="entry name" value="Fun_TF"/>
</dbReference>
<reference evidence="1 2" key="1">
    <citation type="journal article" date="2016" name="Nat. Commun.">
        <title>Ectomycorrhizal ecology is imprinted in the genome of the dominant symbiotic fungus Cenococcum geophilum.</title>
        <authorList>
            <consortium name="DOE Joint Genome Institute"/>
            <person name="Peter M."/>
            <person name="Kohler A."/>
            <person name="Ohm R.A."/>
            <person name="Kuo A."/>
            <person name="Krutzmann J."/>
            <person name="Morin E."/>
            <person name="Arend M."/>
            <person name="Barry K.W."/>
            <person name="Binder M."/>
            <person name="Choi C."/>
            <person name="Clum A."/>
            <person name="Copeland A."/>
            <person name="Grisel N."/>
            <person name="Haridas S."/>
            <person name="Kipfer T."/>
            <person name="LaButti K."/>
            <person name="Lindquist E."/>
            <person name="Lipzen A."/>
            <person name="Maire R."/>
            <person name="Meier B."/>
            <person name="Mihaltcheva S."/>
            <person name="Molinier V."/>
            <person name="Murat C."/>
            <person name="Poggeler S."/>
            <person name="Quandt C.A."/>
            <person name="Sperisen C."/>
            <person name="Tritt A."/>
            <person name="Tisserant E."/>
            <person name="Crous P.W."/>
            <person name="Henrissat B."/>
            <person name="Nehls U."/>
            <person name="Egli S."/>
            <person name="Spatafora J.W."/>
            <person name="Grigoriev I.V."/>
            <person name="Martin F.M."/>
        </authorList>
    </citation>
    <scope>NUCLEOTIDE SEQUENCE [LARGE SCALE GENOMIC DNA]</scope>
    <source>
        <strain evidence="1 2">CBS 207.34</strain>
    </source>
</reference>
<sequence>RYGHSACLTDAVDCIVARVRCLVSPAHVSWERLAISLYTKALKSLQAALDSLTQRLTPDILCVTEILALYELLNPSVENTWAKHAAGAAYIIFLQGPQGYEHEFEKTLFMSHLGQIISESIVNNKECFLEQPSWKQTMRSMIIENGAAPERSAMVISLLIHMTLIPRLFRDVTEAICNRTSSSTVGADELKCRASRLRASLQCWRWDY</sequence>
<evidence type="ECO:0000313" key="2">
    <source>
        <dbReference type="Proteomes" id="UP000250140"/>
    </source>
</evidence>
<dbReference type="Proteomes" id="UP000250140">
    <property type="component" value="Unassembled WGS sequence"/>
</dbReference>
<protein>
    <submittedName>
        <fullName evidence="1">Uncharacterized protein</fullName>
    </submittedName>
</protein>
<dbReference type="AlphaFoldDB" id="A0A8E2F2A7"/>
<name>A0A8E2F2A7_9PEZI</name>
<dbReference type="Pfam" id="PF11951">
    <property type="entry name" value="Fungal_trans_2"/>
    <property type="match status" value="1"/>
</dbReference>
<dbReference type="InterPro" id="IPR053178">
    <property type="entry name" value="Osmoadaptation_assoc"/>
</dbReference>
<dbReference type="PANTHER" id="PTHR38111">
    <property type="entry name" value="ZN(2)-C6 FUNGAL-TYPE DOMAIN-CONTAINING PROTEIN-RELATED"/>
    <property type="match status" value="1"/>
</dbReference>
<evidence type="ECO:0000313" key="1">
    <source>
        <dbReference type="EMBL" id="OCL09252.1"/>
    </source>
</evidence>
<proteinExistence type="predicted"/>
<keyword evidence="2" id="KW-1185">Reference proteome</keyword>
<feature type="non-terminal residue" evidence="1">
    <location>
        <position position="208"/>
    </location>
</feature>
<feature type="non-terminal residue" evidence="1">
    <location>
        <position position="1"/>
    </location>
</feature>
<dbReference type="PANTHER" id="PTHR38111:SF6">
    <property type="entry name" value="FINGER DOMAIN PROTEIN, PUTATIVE (AFU_ORTHOLOGUE AFUA_8G01940)-RELATED"/>
    <property type="match status" value="1"/>
</dbReference>
<dbReference type="EMBL" id="KV749474">
    <property type="protein sequence ID" value="OCL09252.1"/>
    <property type="molecule type" value="Genomic_DNA"/>
</dbReference>
<gene>
    <name evidence="1" type="ORF">AOQ84DRAFT_272020</name>
</gene>